<dbReference type="Proteomes" id="UP000299102">
    <property type="component" value="Unassembled WGS sequence"/>
</dbReference>
<proteinExistence type="predicted"/>
<keyword evidence="3" id="KW-1185">Reference proteome</keyword>
<accession>A0A4C1WS12</accession>
<evidence type="ECO:0000313" key="2">
    <source>
        <dbReference type="EMBL" id="GBP53342.1"/>
    </source>
</evidence>
<protein>
    <submittedName>
        <fullName evidence="2">Uncharacterized protein</fullName>
    </submittedName>
</protein>
<evidence type="ECO:0000313" key="3">
    <source>
        <dbReference type="Proteomes" id="UP000299102"/>
    </source>
</evidence>
<sequence length="68" mass="7511">MDAKEKATNCVQRKSGSSPNSNLQNKPQVGLSGSGRDEIDPFRGERARAVPKAFRLFGYTLPREMEDA</sequence>
<dbReference type="EMBL" id="BGZK01000621">
    <property type="protein sequence ID" value="GBP53342.1"/>
    <property type="molecule type" value="Genomic_DNA"/>
</dbReference>
<comment type="caution">
    <text evidence="2">The sequence shown here is derived from an EMBL/GenBank/DDBJ whole genome shotgun (WGS) entry which is preliminary data.</text>
</comment>
<reference evidence="2 3" key="1">
    <citation type="journal article" date="2019" name="Commun. Biol.">
        <title>The bagworm genome reveals a unique fibroin gene that provides high tensile strength.</title>
        <authorList>
            <person name="Kono N."/>
            <person name="Nakamura H."/>
            <person name="Ohtoshi R."/>
            <person name="Tomita M."/>
            <person name="Numata K."/>
            <person name="Arakawa K."/>
        </authorList>
    </citation>
    <scope>NUCLEOTIDE SEQUENCE [LARGE SCALE GENOMIC DNA]</scope>
</reference>
<evidence type="ECO:0000256" key="1">
    <source>
        <dbReference type="SAM" id="MobiDB-lite"/>
    </source>
</evidence>
<gene>
    <name evidence="2" type="ORF">EVAR_46599_1</name>
</gene>
<feature type="compositionally biased region" description="Basic and acidic residues" evidence="1">
    <location>
        <begin position="35"/>
        <end position="45"/>
    </location>
</feature>
<feature type="region of interest" description="Disordered" evidence="1">
    <location>
        <begin position="1"/>
        <end position="45"/>
    </location>
</feature>
<name>A0A4C1WS12_EUMVA</name>
<organism evidence="2 3">
    <name type="scientific">Eumeta variegata</name>
    <name type="common">Bagworm moth</name>
    <name type="synonym">Eumeta japonica</name>
    <dbReference type="NCBI Taxonomy" id="151549"/>
    <lineage>
        <taxon>Eukaryota</taxon>
        <taxon>Metazoa</taxon>
        <taxon>Ecdysozoa</taxon>
        <taxon>Arthropoda</taxon>
        <taxon>Hexapoda</taxon>
        <taxon>Insecta</taxon>
        <taxon>Pterygota</taxon>
        <taxon>Neoptera</taxon>
        <taxon>Endopterygota</taxon>
        <taxon>Lepidoptera</taxon>
        <taxon>Glossata</taxon>
        <taxon>Ditrysia</taxon>
        <taxon>Tineoidea</taxon>
        <taxon>Psychidae</taxon>
        <taxon>Oiketicinae</taxon>
        <taxon>Eumeta</taxon>
    </lineage>
</organism>
<feature type="compositionally biased region" description="Polar residues" evidence="1">
    <location>
        <begin position="9"/>
        <end position="27"/>
    </location>
</feature>
<dbReference type="AlphaFoldDB" id="A0A4C1WS12"/>